<organism evidence="2 3">
    <name type="scientific">Meira miltonrushii</name>
    <dbReference type="NCBI Taxonomy" id="1280837"/>
    <lineage>
        <taxon>Eukaryota</taxon>
        <taxon>Fungi</taxon>
        <taxon>Dikarya</taxon>
        <taxon>Basidiomycota</taxon>
        <taxon>Ustilaginomycotina</taxon>
        <taxon>Exobasidiomycetes</taxon>
        <taxon>Exobasidiales</taxon>
        <taxon>Brachybasidiaceae</taxon>
        <taxon>Meira</taxon>
    </lineage>
</organism>
<dbReference type="EMBL" id="KZ819607">
    <property type="protein sequence ID" value="PWN31628.1"/>
    <property type="molecule type" value="Genomic_DNA"/>
</dbReference>
<dbReference type="GeneID" id="37019742"/>
<dbReference type="Proteomes" id="UP000245771">
    <property type="component" value="Unassembled WGS sequence"/>
</dbReference>
<evidence type="ECO:0000256" key="1">
    <source>
        <dbReference type="SAM" id="MobiDB-lite"/>
    </source>
</evidence>
<name>A0A316V3Q5_9BASI</name>
<dbReference type="AlphaFoldDB" id="A0A316V3Q5"/>
<reference evidence="2 3" key="1">
    <citation type="journal article" date="2018" name="Mol. Biol. Evol.">
        <title>Broad Genomic Sampling Reveals a Smut Pathogenic Ancestry of the Fungal Clade Ustilaginomycotina.</title>
        <authorList>
            <person name="Kijpornyongpan T."/>
            <person name="Mondo S.J."/>
            <person name="Barry K."/>
            <person name="Sandor L."/>
            <person name="Lee J."/>
            <person name="Lipzen A."/>
            <person name="Pangilinan J."/>
            <person name="LaButti K."/>
            <person name="Hainaut M."/>
            <person name="Henrissat B."/>
            <person name="Grigoriev I.V."/>
            <person name="Spatafora J.W."/>
            <person name="Aime M.C."/>
        </authorList>
    </citation>
    <scope>NUCLEOTIDE SEQUENCE [LARGE SCALE GENOMIC DNA]</scope>
    <source>
        <strain evidence="2 3">MCA 3882</strain>
    </source>
</reference>
<proteinExistence type="predicted"/>
<evidence type="ECO:0000313" key="2">
    <source>
        <dbReference type="EMBL" id="PWN31628.1"/>
    </source>
</evidence>
<evidence type="ECO:0000313" key="3">
    <source>
        <dbReference type="Proteomes" id="UP000245771"/>
    </source>
</evidence>
<protein>
    <submittedName>
        <fullName evidence="2">Uncharacterized protein</fullName>
    </submittedName>
</protein>
<dbReference type="RefSeq" id="XP_025351930.1">
    <property type="nucleotide sequence ID" value="XM_025497961.1"/>
</dbReference>
<sequence length="119" mass="14006">MKSVDQSVSGSSEIPVTDPLSREESKRLAKNIRSKSRYEKMKQIPGAYKAFLDRRRENAAKRHERLDDKTKAEHRLQHARATAEYERRKKEKDPTYKKYDARTGIRKRVREGTATEEDK</sequence>
<feature type="compositionally biased region" description="Polar residues" evidence="1">
    <location>
        <begin position="1"/>
        <end position="14"/>
    </location>
</feature>
<feature type="region of interest" description="Disordered" evidence="1">
    <location>
        <begin position="1"/>
        <end position="37"/>
    </location>
</feature>
<gene>
    <name evidence="2" type="ORF">FA14DRAFT_158440</name>
</gene>
<feature type="region of interest" description="Disordered" evidence="1">
    <location>
        <begin position="58"/>
        <end position="119"/>
    </location>
</feature>
<feature type="compositionally biased region" description="Basic and acidic residues" evidence="1">
    <location>
        <begin position="58"/>
        <end position="103"/>
    </location>
</feature>
<dbReference type="InParanoid" id="A0A316V3Q5"/>
<keyword evidence="3" id="KW-1185">Reference proteome</keyword>
<accession>A0A316V3Q5</accession>